<proteinExistence type="predicted"/>
<protein>
    <submittedName>
        <fullName evidence="1">Uncharacterized protein</fullName>
    </submittedName>
</protein>
<dbReference type="EMBL" id="JAHQIW010003914">
    <property type="protein sequence ID" value="KAJ1360591.1"/>
    <property type="molecule type" value="Genomic_DNA"/>
</dbReference>
<reference evidence="1" key="1">
    <citation type="submission" date="2021-06" db="EMBL/GenBank/DDBJ databases">
        <title>Parelaphostrongylus tenuis whole genome reference sequence.</title>
        <authorList>
            <person name="Garwood T.J."/>
            <person name="Larsen P.A."/>
            <person name="Fountain-Jones N.M."/>
            <person name="Garbe J.R."/>
            <person name="Macchietto M.G."/>
            <person name="Kania S.A."/>
            <person name="Gerhold R.W."/>
            <person name="Richards J.E."/>
            <person name="Wolf T.M."/>
        </authorList>
    </citation>
    <scope>NUCLEOTIDE SEQUENCE</scope>
    <source>
        <strain evidence="1">MNPRO001-30</strain>
        <tissue evidence="1">Meninges</tissue>
    </source>
</reference>
<evidence type="ECO:0000313" key="2">
    <source>
        <dbReference type="Proteomes" id="UP001196413"/>
    </source>
</evidence>
<gene>
    <name evidence="1" type="ORF">KIN20_019611</name>
</gene>
<keyword evidence="2" id="KW-1185">Reference proteome</keyword>
<accession>A0AAD5N2D9</accession>
<dbReference type="AlphaFoldDB" id="A0AAD5N2D9"/>
<organism evidence="1 2">
    <name type="scientific">Parelaphostrongylus tenuis</name>
    <name type="common">Meningeal worm</name>
    <dbReference type="NCBI Taxonomy" id="148309"/>
    <lineage>
        <taxon>Eukaryota</taxon>
        <taxon>Metazoa</taxon>
        <taxon>Ecdysozoa</taxon>
        <taxon>Nematoda</taxon>
        <taxon>Chromadorea</taxon>
        <taxon>Rhabditida</taxon>
        <taxon>Rhabditina</taxon>
        <taxon>Rhabditomorpha</taxon>
        <taxon>Strongyloidea</taxon>
        <taxon>Metastrongylidae</taxon>
        <taxon>Parelaphostrongylus</taxon>
    </lineage>
</organism>
<dbReference type="Proteomes" id="UP001196413">
    <property type="component" value="Unassembled WGS sequence"/>
</dbReference>
<comment type="caution">
    <text evidence="1">The sequence shown here is derived from an EMBL/GenBank/DDBJ whole genome shotgun (WGS) entry which is preliminary data.</text>
</comment>
<name>A0AAD5N2D9_PARTN</name>
<evidence type="ECO:0000313" key="1">
    <source>
        <dbReference type="EMBL" id="KAJ1360591.1"/>
    </source>
</evidence>
<sequence>MASLPEKQTSFASSSGCMCPRRQHRGHYDFYLALLFGSPGFGGSSDVVATTYSIIERELSLSGNKFACYSCTNGALEESNSEAVRLMELETLIQLQKGQLGSGSRCSELVFRETVKTTRDIMINARCMAKLVKEAERVKQVLSANK</sequence>